<dbReference type="AlphaFoldDB" id="A0A0G8F510"/>
<accession>A0A0G8F510</accession>
<proteinExistence type="predicted"/>
<dbReference type="PROSITE" id="PS51186">
    <property type="entry name" value="GNAT"/>
    <property type="match status" value="1"/>
</dbReference>
<dbReference type="CDD" id="cd04301">
    <property type="entry name" value="NAT_SF"/>
    <property type="match status" value="1"/>
</dbReference>
<dbReference type="InterPro" id="IPR000182">
    <property type="entry name" value="GNAT_dom"/>
</dbReference>
<dbReference type="EMBL" id="LCYI01000013">
    <property type="protein sequence ID" value="KLA31509.1"/>
    <property type="molecule type" value="Genomic_DNA"/>
</dbReference>
<dbReference type="PATRIC" id="fig|1396.428.peg.2379"/>
<dbReference type="Proteomes" id="UP000035214">
    <property type="component" value="Unassembled WGS sequence"/>
</dbReference>
<evidence type="ECO:0000313" key="3">
    <source>
        <dbReference type="Proteomes" id="UP000035214"/>
    </source>
</evidence>
<dbReference type="Gene3D" id="3.40.630.30">
    <property type="match status" value="1"/>
</dbReference>
<protein>
    <recommendedName>
        <fullName evidence="1">N-acetyltransferase domain-containing protein</fullName>
    </recommendedName>
</protein>
<feature type="domain" description="N-acetyltransferase" evidence="1">
    <location>
        <begin position="7"/>
        <end position="142"/>
    </location>
</feature>
<organism evidence="2 3">
    <name type="scientific">Bacillus cereus</name>
    <dbReference type="NCBI Taxonomy" id="1396"/>
    <lineage>
        <taxon>Bacteria</taxon>
        <taxon>Bacillati</taxon>
        <taxon>Bacillota</taxon>
        <taxon>Bacilli</taxon>
        <taxon>Bacillales</taxon>
        <taxon>Bacillaceae</taxon>
        <taxon>Bacillus</taxon>
        <taxon>Bacillus cereus group</taxon>
    </lineage>
</organism>
<dbReference type="SUPFAM" id="SSF55729">
    <property type="entry name" value="Acyl-CoA N-acyltransferases (Nat)"/>
    <property type="match status" value="1"/>
</dbReference>
<gene>
    <name evidence="2" type="ORF">B4077_2917</name>
</gene>
<dbReference type="Pfam" id="PF13673">
    <property type="entry name" value="Acetyltransf_10"/>
    <property type="match status" value="1"/>
</dbReference>
<dbReference type="InterPro" id="IPR016181">
    <property type="entry name" value="Acyl_CoA_acyltransferase"/>
</dbReference>
<reference evidence="2 3" key="1">
    <citation type="submission" date="2015-04" db="EMBL/GenBank/DDBJ databases">
        <title>Draft Genome Sequences of Eight Spore-Forming Food Isolates of Bacillus cereus Genome sequencing.</title>
        <authorList>
            <person name="Krawcyk A.O."/>
            <person name="de Jong A."/>
            <person name="Eijlander R.T."/>
            <person name="Berendsen E.M."/>
            <person name="Holsappel S."/>
            <person name="Wells-Bennik M."/>
            <person name="Kuipers O.P."/>
        </authorList>
    </citation>
    <scope>NUCLEOTIDE SEQUENCE [LARGE SCALE GENOMIC DNA]</scope>
    <source>
        <strain evidence="2 3">B4077</strain>
    </source>
</reference>
<evidence type="ECO:0000259" key="1">
    <source>
        <dbReference type="PROSITE" id="PS51186"/>
    </source>
</evidence>
<evidence type="ECO:0000313" key="2">
    <source>
        <dbReference type="EMBL" id="KLA31509.1"/>
    </source>
</evidence>
<comment type="caution">
    <text evidence="2">The sequence shown here is derived from an EMBL/GenBank/DDBJ whole genome shotgun (WGS) entry which is preliminary data.</text>
</comment>
<sequence length="142" mass="16505">MERDVEMNLQRVEQIEKDPILNVLQYAVGPSETSLKKAVLYYESNKGTLYRYEEEACIGIEIIGANKARICHIAVAPQYRNKGIALQMIKEVVKMLQLTYIEAETDNEAVEFYKKIGFQVKSLGERYPGIERFHVYFKNKTY</sequence>
<dbReference type="GO" id="GO:0016747">
    <property type="term" value="F:acyltransferase activity, transferring groups other than amino-acyl groups"/>
    <property type="evidence" value="ECO:0007669"/>
    <property type="project" value="InterPro"/>
</dbReference>
<name>A0A0G8F510_BACCE</name>